<dbReference type="InterPro" id="IPR043502">
    <property type="entry name" value="DNA/RNA_pol_sf"/>
</dbReference>
<dbReference type="PANTHER" id="PTHR37984">
    <property type="entry name" value="PROTEIN CBG26694"/>
    <property type="match status" value="1"/>
</dbReference>
<dbReference type="Gene3D" id="3.10.10.10">
    <property type="entry name" value="HIV Type 1 Reverse Transcriptase, subunit A, domain 1"/>
    <property type="match status" value="1"/>
</dbReference>
<gene>
    <name evidence="1" type="ORF">MTR67_002706</name>
</gene>
<evidence type="ECO:0008006" key="3">
    <source>
        <dbReference type="Google" id="ProtNLM"/>
    </source>
</evidence>
<reference evidence="1" key="1">
    <citation type="submission" date="2023-08" db="EMBL/GenBank/DDBJ databases">
        <title>A de novo genome assembly of Solanum verrucosum Schlechtendal, a Mexican diploid species geographically isolated from the other diploid A-genome species in potato relatives.</title>
        <authorList>
            <person name="Hosaka K."/>
        </authorList>
    </citation>
    <scope>NUCLEOTIDE SEQUENCE</scope>
    <source>
        <tissue evidence="1">Young leaves</tissue>
    </source>
</reference>
<keyword evidence="2" id="KW-1185">Reference proteome</keyword>
<protein>
    <recommendedName>
        <fullName evidence="3">Reverse transcriptase domain-containing protein</fullName>
    </recommendedName>
</protein>
<accession>A0AAF0T8P0</accession>
<sequence>MATILFDLGSTFSYVSVQFDLGFDAVFDVLDAPIHVSTQLESLSKSPMPPAELRELKDQIQEFLDKGFIGSSASPWGAPFLFVKKKTCGFKGRGNGRSSKIKAVKNWVRSSSVTEVRHFVGLTGYYRRFVKILSSITMHLTRLTKKEYHPGKANVVGDALSRKVVIMVILACLALSKRPLAKKIQTLESKLMRLGISEKRGVLASIEVRPTFNEVIKAK</sequence>
<dbReference type="Gene3D" id="3.30.70.270">
    <property type="match status" value="1"/>
</dbReference>
<evidence type="ECO:0000313" key="2">
    <source>
        <dbReference type="Proteomes" id="UP001234989"/>
    </source>
</evidence>
<dbReference type="Proteomes" id="UP001234989">
    <property type="component" value="Chromosome 1"/>
</dbReference>
<dbReference type="EMBL" id="CP133612">
    <property type="protein sequence ID" value="WMV09321.1"/>
    <property type="molecule type" value="Genomic_DNA"/>
</dbReference>
<proteinExistence type="predicted"/>
<dbReference type="InterPro" id="IPR043128">
    <property type="entry name" value="Rev_trsase/Diguanyl_cyclase"/>
</dbReference>
<name>A0AAF0T8P0_SOLVR</name>
<dbReference type="InterPro" id="IPR050951">
    <property type="entry name" value="Retrovirus_Pol_polyprotein"/>
</dbReference>
<dbReference type="SUPFAM" id="SSF56672">
    <property type="entry name" value="DNA/RNA polymerases"/>
    <property type="match status" value="1"/>
</dbReference>
<evidence type="ECO:0000313" key="1">
    <source>
        <dbReference type="EMBL" id="WMV09321.1"/>
    </source>
</evidence>
<organism evidence="1 2">
    <name type="scientific">Solanum verrucosum</name>
    <dbReference type="NCBI Taxonomy" id="315347"/>
    <lineage>
        <taxon>Eukaryota</taxon>
        <taxon>Viridiplantae</taxon>
        <taxon>Streptophyta</taxon>
        <taxon>Embryophyta</taxon>
        <taxon>Tracheophyta</taxon>
        <taxon>Spermatophyta</taxon>
        <taxon>Magnoliopsida</taxon>
        <taxon>eudicotyledons</taxon>
        <taxon>Gunneridae</taxon>
        <taxon>Pentapetalae</taxon>
        <taxon>asterids</taxon>
        <taxon>lamiids</taxon>
        <taxon>Solanales</taxon>
        <taxon>Solanaceae</taxon>
        <taxon>Solanoideae</taxon>
        <taxon>Solaneae</taxon>
        <taxon>Solanum</taxon>
    </lineage>
</organism>
<dbReference type="AlphaFoldDB" id="A0AAF0T8P0"/>
<dbReference type="PANTHER" id="PTHR37984:SF5">
    <property type="entry name" value="PROTEIN NYNRIN-LIKE"/>
    <property type="match status" value="1"/>
</dbReference>